<dbReference type="InterPro" id="IPR056543">
    <property type="entry name" value="Ig-like_POM152_9th"/>
</dbReference>
<dbReference type="InterPro" id="IPR056541">
    <property type="entry name" value="Ig-like_POM152"/>
</dbReference>
<reference evidence="7" key="1">
    <citation type="submission" date="2020-04" db="EMBL/GenBank/DDBJ databases">
        <title>Analysis of mating type loci in Filobasidium floriforme.</title>
        <authorList>
            <person name="Nowrousian M."/>
        </authorList>
    </citation>
    <scope>NUCLEOTIDE SEQUENCE</scope>
    <source>
        <strain evidence="7">CBS 6242</strain>
    </source>
</reference>
<feature type="domain" description="Nucleoporin POM152 first Ig-like" evidence="5">
    <location>
        <begin position="188"/>
        <end position="334"/>
    </location>
</feature>
<accession>A0A8K0JIS4</accession>
<feature type="transmembrane region" description="Helical" evidence="1">
    <location>
        <begin position="118"/>
        <end position="144"/>
    </location>
</feature>
<evidence type="ECO:0008006" key="9">
    <source>
        <dbReference type="Google" id="ProtNLM"/>
    </source>
</evidence>
<dbReference type="Pfam" id="PF24312">
    <property type="entry name" value="Ig-like_POM152"/>
    <property type="match status" value="1"/>
</dbReference>
<dbReference type="GO" id="GO:0070762">
    <property type="term" value="C:nuclear pore transmembrane ring"/>
    <property type="evidence" value="ECO:0007669"/>
    <property type="project" value="TreeGrafter"/>
</dbReference>
<keyword evidence="8" id="KW-1185">Reference proteome</keyword>
<dbReference type="InterPro" id="IPR056540">
    <property type="entry name" value="TMD_POM152"/>
</dbReference>
<comment type="caution">
    <text evidence="7">The sequence shown here is derived from an EMBL/GenBank/DDBJ whole genome shotgun (WGS) entry which is preliminary data.</text>
</comment>
<keyword evidence="1" id="KW-0812">Transmembrane</keyword>
<evidence type="ECO:0000256" key="1">
    <source>
        <dbReference type="SAM" id="Phobius"/>
    </source>
</evidence>
<feature type="domain" description="Nucleoporin POM152 ninth Ig-like" evidence="6">
    <location>
        <begin position="1133"/>
        <end position="1203"/>
    </location>
</feature>
<sequence>MSATTRRPSRIPESWIPSAEQSYYAYAFVLATQAYKLSDALALSLRSLDPANKADLPTSSVSQLFSYVSGHLPRQGSLASTYLVKWSLLDVVTLSVIGSLHIPGLLQSRGRIARYLPIFLLVNAILFGQIDLGAVVLTVLGWIWKLMTGTMDNVQTLTERSVKPDQVIAEQQHLLGHRSIRKLENGDAIFNPTGATFCLEPGSKQTVYIPILFNNSQPSTLQYAVRSPEDLVPKMFTISAKDLDHPKKAATEKAYKQRKWYEDEDVVVEASTAGSDTEQLRIRDQPNQIGRSVKADDKFSALPPAIRSGENLYYLPVKSTGVIDLLGVKDRDDYGFTVKATNGPVIVAECPSAGHFVDSSETSVSKKKKKASGPIVRCVGDSDVETVRIKGAGPMTVRWAVTKQGGATTQHVRRDIESDTLKVEAGGQDDAEKQISKRQLNLKAPRIDSTPYERNVPLTIDHSEPGTYEVQVLSVEDGLHNVHHPDVEKAKLVYQVQALPTAGFSPRQPAASRKGSHLFMKENANVTLMIEIKKDVNAKEAVIELQYEPEPGTKHLARTENLTDSRNVFGHTVYRPGTYTLRQISAGRCQGSVKGLASLVVQEVPPPSSRIEYTAERDCAGDTGFRAHIEFVGGTPPYTVKYASYRSGETHKEYTKSNIYKAKEEIIVRPDRPGKYIFVPISISDSNYKDVPISADRFEQTISPQAEFHLDPRHHRGTGRKEIWTCQTNTTDIHFTLKGTAPFIVERAVIWLDQSETANQTFSSAGKQKISVTTPAGLERDGGQFSVSLTRVWDGHGCMIALPDHNLSFDVRTERPTAKFDATAGVPFSIVEGSSAGVPLKLTGTAPWEVTYQRDGDRQTETFRSNHHDSILKLRTAGKYHLVHDKHCPGSVPLEAADVEVEHIPRPEVALTPESDGFSSASPRRDAVCAGKEDTVKLFFKGQAPFRYRFSHTHVREGHKTTQTTHDAEASTSQGQLALSVVPGKHTYDILQVADRSYDFQADNNVKKSGISIHHTVLERPTASMISRTTSTYCLHDSLTRDKNRAQVEFKGKAPFDIHFSIQGNRRGAPELFKQTGIKQKKWDLDVPDFKFKNAGTYQIKIVNVSDANGCAWEPPEDEDLSVYVNVVEPASVKAITEGSDYCVGDTLEYLLQGTRPWTLSYTFAGKKHKIETDKPNFSRLADRPGTFEITSVSHRKAAHCESPIRDMSTTVHPLPSAQIKDGESWLHEGNVADIEITFKGTPPFAFTWTRSTWVGKKLAIEDTDTVANIEEYSYTLQSSKQGEYDVIAVSDRYCRVGSAESVTKRKSLKA</sequence>
<dbReference type="EMBL" id="JABELV010000130">
    <property type="protein sequence ID" value="KAG7529943.1"/>
    <property type="molecule type" value="Genomic_DNA"/>
</dbReference>
<dbReference type="GO" id="GO:0017056">
    <property type="term" value="F:structural constituent of nuclear pore"/>
    <property type="evidence" value="ECO:0007669"/>
    <property type="project" value="InterPro"/>
</dbReference>
<dbReference type="Pfam" id="PF24097">
    <property type="entry name" value="TMD_POM152"/>
    <property type="match status" value="1"/>
</dbReference>
<evidence type="ECO:0000259" key="6">
    <source>
        <dbReference type="Pfam" id="PF24527"/>
    </source>
</evidence>
<dbReference type="PANTHER" id="PTHR28206">
    <property type="entry name" value="NUCLEOPORIN POM152"/>
    <property type="match status" value="1"/>
</dbReference>
<evidence type="ECO:0000313" key="7">
    <source>
        <dbReference type="EMBL" id="KAG7529943.1"/>
    </source>
</evidence>
<organism evidence="7 8">
    <name type="scientific">Filobasidium floriforme</name>
    <dbReference type="NCBI Taxonomy" id="5210"/>
    <lineage>
        <taxon>Eukaryota</taxon>
        <taxon>Fungi</taxon>
        <taxon>Dikarya</taxon>
        <taxon>Basidiomycota</taxon>
        <taxon>Agaricomycotina</taxon>
        <taxon>Tremellomycetes</taxon>
        <taxon>Filobasidiales</taxon>
        <taxon>Filobasidiaceae</taxon>
        <taxon>Filobasidium</taxon>
    </lineage>
</organism>
<feature type="domain" description="Nucleoporin POM152 N-terminal transmembrane" evidence="3">
    <location>
        <begin position="20"/>
        <end position="130"/>
    </location>
</feature>
<dbReference type="Pfam" id="PF24527">
    <property type="entry name" value="Ig-like_Pom152_9"/>
    <property type="match status" value="1"/>
</dbReference>
<keyword evidence="1" id="KW-0472">Membrane</keyword>
<evidence type="ECO:0000259" key="3">
    <source>
        <dbReference type="Pfam" id="PF24097"/>
    </source>
</evidence>
<gene>
    <name evidence="7" type="ORF">FFLO_05299</name>
</gene>
<evidence type="ECO:0000259" key="5">
    <source>
        <dbReference type="Pfam" id="PF24519"/>
    </source>
</evidence>
<dbReference type="GO" id="GO:0006606">
    <property type="term" value="P:protein import into nucleus"/>
    <property type="evidence" value="ECO:0007669"/>
    <property type="project" value="TreeGrafter"/>
</dbReference>
<dbReference type="InterPro" id="IPR056544">
    <property type="entry name" value="Ig_POM152"/>
</dbReference>
<evidence type="ECO:0000313" key="8">
    <source>
        <dbReference type="Proteomes" id="UP000812966"/>
    </source>
</evidence>
<dbReference type="InterPro" id="IPR037701">
    <property type="entry name" value="Pom152"/>
</dbReference>
<feature type="domain" description="Nucleoporin POM152 immunoglobulin-like" evidence="2">
    <location>
        <begin position="604"/>
        <end position="706"/>
    </location>
</feature>
<protein>
    <recommendedName>
        <fullName evidence="9">Nucleoporin Pom152</fullName>
    </recommendedName>
</protein>
<dbReference type="Proteomes" id="UP000812966">
    <property type="component" value="Unassembled WGS sequence"/>
</dbReference>
<keyword evidence="1" id="KW-1133">Transmembrane helix</keyword>
<dbReference type="Pfam" id="PF24519">
    <property type="entry name" value="Ig-like_Pom152_1"/>
    <property type="match status" value="1"/>
</dbReference>
<evidence type="ECO:0000259" key="4">
    <source>
        <dbReference type="Pfam" id="PF24312"/>
    </source>
</evidence>
<proteinExistence type="predicted"/>
<dbReference type="Pfam" id="PF23664">
    <property type="entry name" value="Ig_Pom152"/>
    <property type="match status" value="1"/>
</dbReference>
<evidence type="ECO:0000259" key="2">
    <source>
        <dbReference type="Pfam" id="PF23664"/>
    </source>
</evidence>
<dbReference type="PANTHER" id="PTHR28206:SF1">
    <property type="entry name" value="NUCLEOPORIN POM152"/>
    <property type="match status" value="1"/>
</dbReference>
<dbReference type="InterPro" id="IPR056542">
    <property type="entry name" value="Ig-like_POM152_1st"/>
</dbReference>
<dbReference type="GO" id="GO:0006999">
    <property type="term" value="P:nuclear pore organization"/>
    <property type="evidence" value="ECO:0007669"/>
    <property type="project" value="TreeGrafter"/>
</dbReference>
<name>A0A8K0JIS4_9TREE</name>
<feature type="domain" description="Nucleoporin POM152 Ig-like" evidence="4">
    <location>
        <begin position="815"/>
        <end position="893"/>
    </location>
</feature>